<evidence type="ECO:0000313" key="3">
    <source>
        <dbReference type="EMBL" id="SHE74744.1"/>
    </source>
</evidence>
<reference evidence="4" key="1">
    <citation type="submission" date="2016-11" db="EMBL/GenBank/DDBJ databases">
        <authorList>
            <person name="Varghese N."/>
            <person name="Submissions S."/>
        </authorList>
    </citation>
    <scope>NUCLEOTIDE SEQUENCE [LARGE SCALE GENOMIC DNA]</scope>
    <source>
        <strain evidence="4">DSM 12395</strain>
    </source>
</reference>
<dbReference type="Gene3D" id="1.20.1050.140">
    <property type="match status" value="1"/>
</dbReference>
<dbReference type="EMBL" id="FQUY01000005">
    <property type="protein sequence ID" value="SHE74744.1"/>
    <property type="molecule type" value="Genomic_DNA"/>
</dbReference>
<dbReference type="OrthoDB" id="9777685at2"/>
<dbReference type="Proteomes" id="UP000184148">
    <property type="component" value="Unassembled WGS sequence"/>
</dbReference>
<dbReference type="GO" id="GO:0016491">
    <property type="term" value="F:oxidoreductase activity"/>
    <property type="evidence" value="ECO:0007669"/>
    <property type="project" value="UniProtKB-KW"/>
</dbReference>
<dbReference type="AlphaFoldDB" id="A0A1M4W0C1"/>
<dbReference type="InterPro" id="IPR051278">
    <property type="entry name" value="HdrB/HdrD_reductase"/>
</dbReference>
<keyword evidence="4" id="KW-1185">Reference proteome</keyword>
<dbReference type="PANTHER" id="PTHR42947">
    <property type="entry name" value="COB--COM HETERODISULFIDE REDUCTASE SUBUNIT B 1"/>
    <property type="match status" value="1"/>
</dbReference>
<accession>A0A1M4W0C1</accession>
<evidence type="ECO:0000259" key="2">
    <source>
        <dbReference type="Pfam" id="PF02754"/>
    </source>
</evidence>
<dbReference type="Pfam" id="PF02754">
    <property type="entry name" value="CCG"/>
    <property type="match status" value="2"/>
</dbReference>
<dbReference type="RefSeq" id="WP_073236834.1">
    <property type="nucleotide sequence ID" value="NZ_FQUY01000005.1"/>
</dbReference>
<sequence>MKLAYYPGCSLEATAKEFDSSVRAVSKALDVELVEIPEWTCCGATSAHATNHSLSVGLPALTIKQIQKMGLDCVVPCSACFNRLKTAEYNMIHDAGIRQEMEELLNFKFDGQPRVYDLLAYFVEKIGLPTISKKVQKPLKNLKVACYYGCLSVRPREITGIDSAENPMQLDKLMKALGATPVNWSYKVECCGAGHSVAKAAMVTNLSGRILAKARAAGADAVVNSCPLCQTNLEMRRSPGEDLPVFYFTELMGLALGLPETRDWWSKHLVDPSKLADSVQAGATS</sequence>
<name>A0A1M4W0C1_9FIRM</name>
<dbReference type="STRING" id="1121429.SAMN02745133_01061"/>
<evidence type="ECO:0000256" key="1">
    <source>
        <dbReference type="ARBA" id="ARBA00023002"/>
    </source>
</evidence>
<proteinExistence type="predicted"/>
<keyword evidence="1" id="KW-0560">Oxidoreductase</keyword>
<feature type="domain" description="Cysteine-rich" evidence="2">
    <location>
        <begin position="4"/>
        <end position="85"/>
    </location>
</feature>
<organism evidence="3 4">
    <name type="scientific">Desulforamulus putei DSM 12395</name>
    <dbReference type="NCBI Taxonomy" id="1121429"/>
    <lineage>
        <taxon>Bacteria</taxon>
        <taxon>Bacillati</taxon>
        <taxon>Bacillota</taxon>
        <taxon>Clostridia</taxon>
        <taxon>Eubacteriales</taxon>
        <taxon>Peptococcaceae</taxon>
        <taxon>Desulforamulus</taxon>
    </lineage>
</organism>
<feature type="domain" description="Cysteine-rich" evidence="2">
    <location>
        <begin position="144"/>
        <end position="233"/>
    </location>
</feature>
<dbReference type="PANTHER" id="PTHR42947:SF1">
    <property type="entry name" value="COB--COM HETERODISULFIDE REDUCTASE SUBUNIT B 1"/>
    <property type="match status" value="1"/>
</dbReference>
<dbReference type="InterPro" id="IPR004017">
    <property type="entry name" value="Cys_rich_dom"/>
</dbReference>
<evidence type="ECO:0000313" key="4">
    <source>
        <dbReference type="Proteomes" id="UP000184148"/>
    </source>
</evidence>
<protein>
    <submittedName>
        <fullName evidence="3">Heterodisulfide reductase subunit B</fullName>
    </submittedName>
</protein>
<gene>
    <name evidence="3" type="ORF">SAMN02745133_01061</name>
</gene>